<dbReference type="EMBL" id="JBBWUH010000008">
    <property type="protein sequence ID" value="KAK8159350.1"/>
    <property type="molecule type" value="Genomic_DNA"/>
</dbReference>
<accession>A0ABR1XKJ5</accession>
<protein>
    <submittedName>
        <fullName evidence="2">Uncharacterized protein</fullName>
    </submittedName>
</protein>
<dbReference type="Proteomes" id="UP001456524">
    <property type="component" value="Unassembled WGS sequence"/>
</dbReference>
<reference evidence="2 3" key="1">
    <citation type="journal article" date="2022" name="G3 (Bethesda)">
        <title>Enemy or ally: a genomic approach to elucidate the lifestyle of Phyllosticta citrichinaensis.</title>
        <authorList>
            <person name="Buijs V.A."/>
            <person name="Groenewald J.Z."/>
            <person name="Haridas S."/>
            <person name="LaButti K.M."/>
            <person name="Lipzen A."/>
            <person name="Martin F.M."/>
            <person name="Barry K."/>
            <person name="Grigoriev I.V."/>
            <person name="Crous P.W."/>
            <person name="Seidl M.F."/>
        </authorList>
    </citation>
    <scope>NUCLEOTIDE SEQUENCE [LARGE SCALE GENOMIC DNA]</scope>
    <source>
        <strain evidence="2 3">CBS 129764</strain>
    </source>
</reference>
<feature type="region of interest" description="Disordered" evidence="1">
    <location>
        <begin position="1"/>
        <end position="21"/>
    </location>
</feature>
<comment type="caution">
    <text evidence="2">The sequence shown here is derived from an EMBL/GenBank/DDBJ whole genome shotgun (WGS) entry which is preliminary data.</text>
</comment>
<sequence length="322" mass="37625">MQNTGIPHPSDAPPVPVRSGKDSRDSLELAWQYELLPTVRDFSYPPGLRATNLLRMIWKHFRIATYDYNTSIKTYYEPGGDKDNHVKILMEQIRPKKVPGQPLSHRHPRQHPRAEWDRRNWYGLSYGQDMNAIAALTGPVARILGPMGFKVEEVLVRIKDTAILPMYGFRDHINPTLANDVPNDPFLLVFKATWLGNSTLTYVLAPTGPRFGWNWFAMGWDTFMQNNVQEELRVRPLGTTRQVLDDQVVYDYRIPKHVMKVPDRIIRQRQRRDARINLRRLLNKLSDRMKPEPLLNVECYDSFGETIERKMRKYSGDWVQNL</sequence>
<gene>
    <name evidence="2" type="ORF">IWX90DRAFT_298325</name>
</gene>
<keyword evidence="3" id="KW-1185">Reference proteome</keyword>
<evidence type="ECO:0000256" key="1">
    <source>
        <dbReference type="SAM" id="MobiDB-lite"/>
    </source>
</evidence>
<proteinExistence type="predicted"/>
<name>A0ABR1XKJ5_9PEZI</name>
<evidence type="ECO:0000313" key="3">
    <source>
        <dbReference type="Proteomes" id="UP001456524"/>
    </source>
</evidence>
<organism evidence="2 3">
    <name type="scientific">Phyllosticta citrichinensis</name>
    <dbReference type="NCBI Taxonomy" id="1130410"/>
    <lineage>
        <taxon>Eukaryota</taxon>
        <taxon>Fungi</taxon>
        <taxon>Dikarya</taxon>
        <taxon>Ascomycota</taxon>
        <taxon>Pezizomycotina</taxon>
        <taxon>Dothideomycetes</taxon>
        <taxon>Dothideomycetes incertae sedis</taxon>
        <taxon>Botryosphaeriales</taxon>
        <taxon>Phyllostictaceae</taxon>
        <taxon>Phyllosticta</taxon>
    </lineage>
</organism>
<evidence type="ECO:0000313" key="2">
    <source>
        <dbReference type="EMBL" id="KAK8159350.1"/>
    </source>
</evidence>